<feature type="domain" description="Acyl-CoA dehydrogenase/oxidase C-terminal" evidence="6">
    <location>
        <begin position="225"/>
        <end position="365"/>
    </location>
</feature>
<evidence type="ECO:0000259" key="6">
    <source>
        <dbReference type="Pfam" id="PF00441"/>
    </source>
</evidence>
<name>A0A081BGF3_9LACO</name>
<comment type="cofactor">
    <cofactor evidence="1 5">
        <name>FAD</name>
        <dbReference type="ChEBI" id="CHEBI:57692"/>
    </cofactor>
</comment>
<evidence type="ECO:0000256" key="1">
    <source>
        <dbReference type="ARBA" id="ARBA00001974"/>
    </source>
</evidence>
<feature type="domain" description="Acyl-CoA dehydrogenase/oxidase N-terminal" evidence="8">
    <location>
        <begin position="9"/>
        <end position="113"/>
    </location>
</feature>
<feature type="domain" description="Acyl-CoA oxidase/dehydrogenase middle" evidence="7">
    <location>
        <begin position="119"/>
        <end position="209"/>
    </location>
</feature>
<evidence type="ECO:0000256" key="2">
    <source>
        <dbReference type="ARBA" id="ARBA00009347"/>
    </source>
</evidence>
<dbReference type="RefSeq" id="WP_034526012.1">
    <property type="nucleotide sequence ID" value="NZ_BBAZ01000012.1"/>
</dbReference>
<dbReference type="Gene3D" id="1.10.540.10">
    <property type="entry name" value="Acyl-CoA dehydrogenase/oxidase, N-terminal domain"/>
    <property type="match status" value="1"/>
</dbReference>
<evidence type="ECO:0000256" key="4">
    <source>
        <dbReference type="ARBA" id="ARBA00022827"/>
    </source>
</evidence>
<evidence type="ECO:0000259" key="7">
    <source>
        <dbReference type="Pfam" id="PF02770"/>
    </source>
</evidence>
<evidence type="ECO:0000256" key="5">
    <source>
        <dbReference type="RuleBase" id="RU362125"/>
    </source>
</evidence>
<dbReference type="InterPro" id="IPR046373">
    <property type="entry name" value="Acyl-CoA_Oxase/DH_mid-dom_sf"/>
</dbReference>
<keyword evidence="5" id="KW-0560">Oxidoreductase</keyword>
<dbReference type="GO" id="GO:0003995">
    <property type="term" value="F:acyl-CoA dehydrogenase activity"/>
    <property type="evidence" value="ECO:0007669"/>
    <property type="project" value="TreeGrafter"/>
</dbReference>
<dbReference type="Pfam" id="PF02770">
    <property type="entry name" value="Acyl-CoA_dh_M"/>
    <property type="match status" value="1"/>
</dbReference>
<dbReference type="OrthoDB" id="9802447at2"/>
<dbReference type="Pfam" id="PF00441">
    <property type="entry name" value="Acyl-CoA_dh_1"/>
    <property type="match status" value="1"/>
</dbReference>
<dbReference type="Pfam" id="PF02771">
    <property type="entry name" value="Acyl-CoA_dh_N"/>
    <property type="match status" value="1"/>
</dbReference>
<dbReference type="eggNOG" id="COG1960">
    <property type="taxonomic scope" value="Bacteria"/>
</dbReference>
<dbReference type="Proteomes" id="UP000028700">
    <property type="component" value="Unassembled WGS sequence"/>
</dbReference>
<dbReference type="InterPro" id="IPR009075">
    <property type="entry name" value="AcylCo_DH/oxidase_C"/>
</dbReference>
<dbReference type="SUPFAM" id="SSF56645">
    <property type="entry name" value="Acyl-CoA dehydrogenase NM domain-like"/>
    <property type="match status" value="1"/>
</dbReference>
<dbReference type="PANTHER" id="PTHR43884:SF12">
    <property type="entry name" value="ISOVALERYL-COA DEHYDROGENASE, MITOCHONDRIAL-RELATED"/>
    <property type="match status" value="1"/>
</dbReference>
<dbReference type="GO" id="GO:0050660">
    <property type="term" value="F:flavin adenine dinucleotide binding"/>
    <property type="evidence" value="ECO:0007669"/>
    <property type="project" value="InterPro"/>
</dbReference>
<dbReference type="PANTHER" id="PTHR43884">
    <property type="entry name" value="ACYL-COA DEHYDROGENASE"/>
    <property type="match status" value="1"/>
</dbReference>
<accession>A0A081BGF3</accession>
<dbReference type="Gene3D" id="1.20.140.10">
    <property type="entry name" value="Butyryl-CoA Dehydrogenase, subunit A, domain 3"/>
    <property type="match status" value="1"/>
</dbReference>
<sequence>MTADKIAANKMLQRMIVDFTTTELAPLDMIIDKNQDYPEGLFQKVVDNGLLGMTLPREFGGAGFDFIAAAEALNHMAKGNASMAVTLEGHFKTVEQFLKYGTDELNQKYLPTATKRIFAFSQTEASGGSNPAGISTRAVKQGDNWVITGDKIMITNGGLAEVYCVLAKTEDDQMAVFVVDQDMPGFSFGKREDFIGLRGTPVGEIVMDHIVVPSYHLLGTVGEGHDIGNNAHDDARVLMGAVLTGILEHELQIAIDYTKQRKALDTPLYELQIIQEKLTDIAIAKQNTKLLYEDGARNKVAGEPYSEVAAMAKSYGSRAAVSAGDKALQILAGYGYSREYPIEHLIRDARAMEIAEGTVEKMNMEISLKEVNK</sequence>
<dbReference type="InterPro" id="IPR037069">
    <property type="entry name" value="AcylCoA_DH/ox_N_sf"/>
</dbReference>
<keyword evidence="10" id="KW-1185">Reference proteome</keyword>
<organism evidence="9 10">
    <name type="scientific">Secundilactobacillus oryzae JCM 18671</name>
    <dbReference type="NCBI Taxonomy" id="1291743"/>
    <lineage>
        <taxon>Bacteria</taxon>
        <taxon>Bacillati</taxon>
        <taxon>Bacillota</taxon>
        <taxon>Bacilli</taxon>
        <taxon>Lactobacillales</taxon>
        <taxon>Lactobacillaceae</taxon>
        <taxon>Secundilactobacillus</taxon>
    </lineage>
</organism>
<dbReference type="STRING" id="1291743.LOSG293_020590"/>
<dbReference type="EMBL" id="BBJM01000002">
    <property type="protein sequence ID" value="GAK47121.1"/>
    <property type="molecule type" value="Genomic_DNA"/>
</dbReference>
<proteinExistence type="inferred from homology"/>
<comment type="similarity">
    <text evidence="2 5">Belongs to the acyl-CoA dehydrogenase family.</text>
</comment>
<dbReference type="InterPro" id="IPR036250">
    <property type="entry name" value="AcylCo_DH-like_C"/>
</dbReference>
<dbReference type="AlphaFoldDB" id="A0A081BGF3"/>
<dbReference type="InterPro" id="IPR009100">
    <property type="entry name" value="AcylCoA_DH/oxidase_NM_dom_sf"/>
</dbReference>
<evidence type="ECO:0000256" key="3">
    <source>
        <dbReference type="ARBA" id="ARBA00022630"/>
    </source>
</evidence>
<reference evidence="9" key="1">
    <citation type="journal article" date="2014" name="Genome Announc.">
        <title>Draft Genome Sequence of Lactobacillus oryzae Strain SG293T.</title>
        <authorList>
            <person name="Tanizawa Y."/>
            <person name="Fujisawa T."/>
            <person name="Mochizuki T."/>
            <person name="Kaminuma E."/>
            <person name="Nakamura Y."/>
            <person name="Tohno M."/>
        </authorList>
    </citation>
    <scope>NUCLEOTIDE SEQUENCE [LARGE SCALE GENOMIC DNA]</scope>
    <source>
        <strain evidence="9">SG293</strain>
    </source>
</reference>
<protein>
    <submittedName>
        <fullName evidence="9">Butyryl-CoA dehydrogenase</fullName>
    </submittedName>
</protein>
<keyword evidence="3 5" id="KW-0285">Flavoprotein</keyword>
<dbReference type="InterPro" id="IPR013786">
    <property type="entry name" value="AcylCoA_DH/ox_N"/>
</dbReference>
<evidence type="ECO:0000313" key="10">
    <source>
        <dbReference type="Proteomes" id="UP000028700"/>
    </source>
</evidence>
<comment type="caution">
    <text evidence="9">The sequence shown here is derived from an EMBL/GenBank/DDBJ whole genome shotgun (WGS) entry which is preliminary data.</text>
</comment>
<gene>
    <name evidence="9" type="ORF">LOSG293_020590</name>
</gene>
<dbReference type="InterPro" id="IPR006091">
    <property type="entry name" value="Acyl-CoA_Oxase/DH_mid-dom"/>
</dbReference>
<dbReference type="Gene3D" id="2.40.110.10">
    <property type="entry name" value="Butyryl-CoA Dehydrogenase, subunit A, domain 2"/>
    <property type="match status" value="1"/>
</dbReference>
<keyword evidence="4 5" id="KW-0274">FAD</keyword>
<evidence type="ECO:0000259" key="8">
    <source>
        <dbReference type="Pfam" id="PF02771"/>
    </source>
</evidence>
<dbReference type="SUPFAM" id="SSF47203">
    <property type="entry name" value="Acyl-CoA dehydrogenase C-terminal domain-like"/>
    <property type="match status" value="1"/>
</dbReference>
<evidence type="ECO:0000313" key="9">
    <source>
        <dbReference type="EMBL" id="GAK47121.1"/>
    </source>
</evidence>